<proteinExistence type="predicted"/>
<comment type="caution">
    <text evidence="1">The sequence shown here is derived from an EMBL/GenBank/DDBJ whole genome shotgun (WGS) entry which is preliminary data.</text>
</comment>
<dbReference type="Pfam" id="PF03682">
    <property type="entry name" value="UPF0158"/>
    <property type="match status" value="1"/>
</dbReference>
<dbReference type="EMBL" id="JAUSUG010000033">
    <property type="protein sequence ID" value="MDQ0257732.1"/>
    <property type="molecule type" value="Genomic_DNA"/>
</dbReference>
<sequence length="164" mass="19355">MSIQVKIEDIIEEMELQFEESHALLNIQTGDIVVVTSEELRAAEEEEPLDDLPDWERENRLVAIDVVENFDHYIELPTEDEINEYGIMADFCLTVTNPYEQEILLKTIKGKGAFRRFKDKIYELGLDNQWYAYRDEALKCIAVEWCRDNKINFINFSQKRKQGE</sequence>
<protein>
    <submittedName>
        <fullName evidence="1">Uncharacterized protein</fullName>
    </submittedName>
</protein>
<reference evidence="1 2" key="1">
    <citation type="submission" date="2023-07" db="EMBL/GenBank/DDBJ databases">
        <title>Genomic Encyclopedia of Type Strains, Phase IV (KMG-IV): sequencing the most valuable type-strain genomes for metagenomic binning, comparative biology and taxonomic classification.</title>
        <authorList>
            <person name="Goeker M."/>
        </authorList>
    </citation>
    <scope>NUCLEOTIDE SEQUENCE [LARGE SCALE GENOMIC DNA]</scope>
    <source>
        <strain evidence="1 2">DSM 9768</strain>
    </source>
</reference>
<dbReference type="InterPro" id="IPR005361">
    <property type="entry name" value="UPF0158"/>
</dbReference>
<keyword evidence="2" id="KW-1185">Reference proteome</keyword>
<dbReference type="RefSeq" id="WP_307331923.1">
    <property type="nucleotide sequence ID" value="NZ_JAUSUG010000033.1"/>
</dbReference>
<gene>
    <name evidence="1" type="ORF">J2S74_005194</name>
</gene>
<name>A0ABU0A2L7_9BACI</name>
<dbReference type="Proteomes" id="UP001230005">
    <property type="component" value="Unassembled WGS sequence"/>
</dbReference>
<evidence type="ECO:0000313" key="2">
    <source>
        <dbReference type="Proteomes" id="UP001230005"/>
    </source>
</evidence>
<accession>A0ABU0A2L7</accession>
<evidence type="ECO:0000313" key="1">
    <source>
        <dbReference type="EMBL" id="MDQ0257732.1"/>
    </source>
</evidence>
<organism evidence="1 2">
    <name type="scientific">Evansella vedderi</name>
    <dbReference type="NCBI Taxonomy" id="38282"/>
    <lineage>
        <taxon>Bacteria</taxon>
        <taxon>Bacillati</taxon>
        <taxon>Bacillota</taxon>
        <taxon>Bacilli</taxon>
        <taxon>Bacillales</taxon>
        <taxon>Bacillaceae</taxon>
        <taxon>Evansella</taxon>
    </lineage>
</organism>